<organism evidence="1 2">
    <name type="scientific">Amycolatopsis marina</name>
    <dbReference type="NCBI Taxonomy" id="490629"/>
    <lineage>
        <taxon>Bacteria</taxon>
        <taxon>Bacillati</taxon>
        <taxon>Actinomycetota</taxon>
        <taxon>Actinomycetes</taxon>
        <taxon>Pseudonocardiales</taxon>
        <taxon>Pseudonocardiaceae</taxon>
        <taxon>Amycolatopsis</taxon>
    </lineage>
</organism>
<evidence type="ECO:0000313" key="1">
    <source>
        <dbReference type="EMBL" id="SFB63477.1"/>
    </source>
</evidence>
<evidence type="ECO:0000313" key="2">
    <source>
        <dbReference type="Proteomes" id="UP000243799"/>
    </source>
</evidence>
<dbReference type="AlphaFoldDB" id="A0A1I1CLW0"/>
<keyword evidence="2" id="KW-1185">Reference proteome</keyword>
<accession>A0A1I1CLW0</accession>
<proteinExistence type="predicted"/>
<name>A0A1I1CLW0_9PSEU</name>
<dbReference type="Proteomes" id="UP000243799">
    <property type="component" value="Unassembled WGS sequence"/>
</dbReference>
<reference evidence="2" key="1">
    <citation type="submission" date="2016-10" db="EMBL/GenBank/DDBJ databases">
        <authorList>
            <person name="Varghese N."/>
            <person name="Submissions S."/>
        </authorList>
    </citation>
    <scope>NUCLEOTIDE SEQUENCE [LARGE SCALE GENOMIC DNA]</scope>
    <source>
        <strain evidence="2">CGMCC 4.3568</strain>
    </source>
</reference>
<gene>
    <name evidence="1" type="ORF">SAMN05216266_13524</name>
</gene>
<protein>
    <submittedName>
        <fullName evidence="1">Uncharacterized protein</fullName>
    </submittedName>
</protein>
<dbReference type="EMBL" id="FOKG01000035">
    <property type="protein sequence ID" value="SFB63477.1"/>
    <property type="molecule type" value="Genomic_DNA"/>
</dbReference>
<sequence>MGMRGECATDRFRIVTVPRLSPTKVSYDYPSGGLDPFDVDEPRTQHLYEACGWSRAWVAGEAWAGWSAESRATSDAIPLQYKSHSLLEKLAVVVNGIVLREWPETPQPAYALWRAVERAQRSGARRESWMLPYRLIRQSGSGRNAFDVYEDAIATAVRPSPQAVTWLVCRVLAHHTAPG</sequence>